<dbReference type="OrthoDB" id="9798693at2"/>
<protein>
    <recommendedName>
        <fullName evidence="2">Phytase-like domain-containing protein</fullName>
    </recommendedName>
</protein>
<name>A0A178MMH4_9PROT</name>
<dbReference type="InterPro" id="IPR027372">
    <property type="entry name" value="Phytase-like_dom"/>
</dbReference>
<evidence type="ECO:0000256" key="1">
    <source>
        <dbReference type="SAM" id="SignalP"/>
    </source>
</evidence>
<proteinExistence type="predicted"/>
<dbReference type="Proteomes" id="UP000078543">
    <property type="component" value="Unassembled WGS sequence"/>
</dbReference>
<keyword evidence="4" id="KW-1185">Reference proteome</keyword>
<dbReference type="STRING" id="1437059.A6A05_01715"/>
<sequence length="311" mass="33590">MRTLLLLSVIFTWLCAGSARAGDDIDLANVPVAPGMDQPPPVGRAQIIGLDRLSSPHSWFGGWSGMAWDGDDLVLVSDLGHWARLRPVLAASGRPTAVDLVAHGPLGDVGTDKKWADAEEILRTDHGWAVAFERRHRVWIYPDRLDGPHVALSTPVAMADLSANGGIEAMTILADGRWLLIAEGDQDRPDSPAWVGRPGEWRPLRFRHHGLFRPTGAVTLPGGDVVVVERRFTMIGGPALRLVGIKASAIGEDETIGGEELALILAPLAVDNFESIAVRRRPDGRLVALILADDNFNPLQSTLLLTVLLPE</sequence>
<gene>
    <name evidence="3" type="ORF">A6A05_01715</name>
</gene>
<dbReference type="InterPro" id="IPR014567">
    <property type="entry name" value="UCP031900"/>
</dbReference>
<feature type="signal peptide" evidence="1">
    <location>
        <begin position="1"/>
        <end position="21"/>
    </location>
</feature>
<accession>A0A178MMH4</accession>
<evidence type="ECO:0000259" key="2">
    <source>
        <dbReference type="Pfam" id="PF13449"/>
    </source>
</evidence>
<feature type="chain" id="PRO_5008092051" description="Phytase-like domain-containing protein" evidence="1">
    <location>
        <begin position="22"/>
        <end position="311"/>
    </location>
</feature>
<dbReference type="Pfam" id="PF13449">
    <property type="entry name" value="Phytase-like"/>
    <property type="match status" value="1"/>
</dbReference>
<keyword evidence="1" id="KW-0732">Signal</keyword>
<dbReference type="AlphaFoldDB" id="A0A178MMH4"/>
<dbReference type="RefSeq" id="WP_068500544.1">
    <property type="nucleotide sequence ID" value="NZ_LWQU01000141.1"/>
</dbReference>
<evidence type="ECO:0000313" key="4">
    <source>
        <dbReference type="Proteomes" id="UP000078543"/>
    </source>
</evidence>
<organism evidence="3 4">
    <name type="scientific">Magnetospirillum moscoviense</name>
    <dbReference type="NCBI Taxonomy" id="1437059"/>
    <lineage>
        <taxon>Bacteria</taxon>
        <taxon>Pseudomonadati</taxon>
        <taxon>Pseudomonadota</taxon>
        <taxon>Alphaproteobacteria</taxon>
        <taxon>Rhodospirillales</taxon>
        <taxon>Rhodospirillaceae</taxon>
        <taxon>Magnetospirillum</taxon>
    </lineage>
</organism>
<dbReference type="PIRSF" id="PIRSF031900">
    <property type="entry name" value="UCP031900"/>
    <property type="match status" value="1"/>
</dbReference>
<reference evidence="3 4" key="1">
    <citation type="submission" date="2016-04" db="EMBL/GenBank/DDBJ databases">
        <title>Draft genome sequence of freshwater magnetotactic bacteria Magnetospirillum marisnigri SP-1 and Magnetospirillum moscoviense BB-1.</title>
        <authorList>
            <person name="Koziaeva V."/>
            <person name="Dziuba M.V."/>
            <person name="Ivanov T.M."/>
            <person name="Kuznetsov B."/>
            <person name="Grouzdev D.S."/>
        </authorList>
    </citation>
    <scope>NUCLEOTIDE SEQUENCE [LARGE SCALE GENOMIC DNA]</scope>
    <source>
        <strain evidence="3 4">BB-1</strain>
    </source>
</reference>
<comment type="caution">
    <text evidence="3">The sequence shown here is derived from an EMBL/GenBank/DDBJ whole genome shotgun (WGS) entry which is preliminary data.</text>
</comment>
<dbReference type="EMBL" id="LWQU01000141">
    <property type="protein sequence ID" value="OAN49960.1"/>
    <property type="molecule type" value="Genomic_DNA"/>
</dbReference>
<evidence type="ECO:0000313" key="3">
    <source>
        <dbReference type="EMBL" id="OAN49960.1"/>
    </source>
</evidence>
<feature type="domain" description="Phytase-like" evidence="2">
    <location>
        <begin position="59"/>
        <end position="296"/>
    </location>
</feature>